<dbReference type="RefSeq" id="WP_124996372.1">
    <property type="nucleotide sequence ID" value="NZ_RQXT01000004.1"/>
</dbReference>
<dbReference type="EMBL" id="RQXT01000004">
    <property type="protein sequence ID" value="RRI05963.1"/>
    <property type="molecule type" value="Genomic_DNA"/>
</dbReference>
<keyword evidence="1" id="KW-0732">Signal</keyword>
<gene>
    <name evidence="2" type="ORF">EH240_05375</name>
</gene>
<protein>
    <submittedName>
        <fullName evidence="2">Uncharacterized protein</fullName>
    </submittedName>
</protein>
<feature type="chain" id="PRO_5018182767" evidence="1">
    <location>
        <begin position="28"/>
        <end position="96"/>
    </location>
</feature>
<organism evidence="2 3">
    <name type="scientific">Mesorhizobium tamadayense</name>
    <dbReference type="NCBI Taxonomy" id="425306"/>
    <lineage>
        <taxon>Bacteria</taxon>
        <taxon>Pseudomonadati</taxon>
        <taxon>Pseudomonadota</taxon>
        <taxon>Alphaproteobacteria</taxon>
        <taxon>Hyphomicrobiales</taxon>
        <taxon>Phyllobacteriaceae</taxon>
        <taxon>Mesorhizobium</taxon>
    </lineage>
</organism>
<accession>A0A3P3G6Q1</accession>
<evidence type="ECO:0000313" key="2">
    <source>
        <dbReference type="EMBL" id="RRI05963.1"/>
    </source>
</evidence>
<dbReference type="Proteomes" id="UP000273786">
    <property type="component" value="Unassembled WGS sequence"/>
</dbReference>
<evidence type="ECO:0000256" key="1">
    <source>
        <dbReference type="SAM" id="SignalP"/>
    </source>
</evidence>
<dbReference type="OrthoDB" id="8089773at2"/>
<feature type="signal peptide" evidence="1">
    <location>
        <begin position="1"/>
        <end position="27"/>
    </location>
</feature>
<reference evidence="2 3" key="1">
    <citation type="submission" date="2018-11" db="EMBL/GenBank/DDBJ databases">
        <title>the genome of Mesorhizobium tamadayense DSM 28320.</title>
        <authorList>
            <person name="Gao J."/>
        </authorList>
    </citation>
    <scope>NUCLEOTIDE SEQUENCE [LARGE SCALE GENOMIC DNA]</scope>
    <source>
        <strain evidence="2 3">DSM 28320</strain>
    </source>
</reference>
<proteinExistence type="predicted"/>
<keyword evidence="3" id="KW-1185">Reference proteome</keyword>
<sequence length="96" mass="9802">MRKVQSLLLGGLSLLGLSVAFSNVAQAQIEVAPVKEAELACEQALKIGTIEALEDYLHRYPNAPTACKALALNSLSQFAADGGDGPGGDGGGRYGG</sequence>
<evidence type="ECO:0000313" key="3">
    <source>
        <dbReference type="Proteomes" id="UP000273786"/>
    </source>
</evidence>
<name>A0A3P3G6Q1_9HYPH</name>
<comment type="caution">
    <text evidence="2">The sequence shown here is derived from an EMBL/GenBank/DDBJ whole genome shotgun (WGS) entry which is preliminary data.</text>
</comment>
<dbReference type="AlphaFoldDB" id="A0A3P3G6Q1"/>